<evidence type="ECO:0000313" key="4">
    <source>
        <dbReference type="Proteomes" id="UP000283063"/>
    </source>
</evidence>
<accession>A0A3T0N588</accession>
<dbReference type="Pfam" id="PF05170">
    <property type="entry name" value="AsmA"/>
    <property type="match status" value="2"/>
</dbReference>
<dbReference type="GO" id="GO:0090313">
    <property type="term" value="P:regulation of protein targeting to membrane"/>
    <property type="evidence" value="ECO:0007669"/>
    <property type="project" value="TreeGrafter"/>
</dbReference>
<dbReference type="KEGG" id="sedi:EBB79_15725"/>
<feature type="transmembrane region" description="Helical" evidence="1">
    <location>
        <begin position="7"/>
        <end position="25"/>
    </location>
</feature>
<keyword evidence="1" id="KW-0472">Membrane</keyword>
<protein>
    <submittedName>
        <fullName evidence="3">AsmA family protein</fullName>
    </submittedName>
</protein>
<name>A0A3T0N588_9RHOB</name>
<dbReference type="PANTHER" id="PTHR30441:SF4">
    <property type="entry name" value="PROTEIN ASMA"/>
    <property type="match status" value="1"/>
</dbReference>
<proteinExistence type="predicted"/>
<reference evidence="3 4" key="1">
    <citation type="submission" date="2018-10" db="EMBL/GenBank/DDBJ databases">
        <title>Parasedimentitalea marina sp. nov., a psychrophilic bacterium isolated from deep seawater of the New Britain Trench.</title>
        <authorList>
            <person name="Cao J."/>
        </authorList>
    </citation>
    <scope>NUCLEOTIDE SEQUENCE [LARGE SCALE GENOMIC DNA]</scope>
    <source>
        <strain evidence="3 4">W43</strain>
    </source>
</reference>
<keyword evidence="1" id="KW-1133">Transmembrane helix</keyword>
<gene>
    <name evidence="3" type="ORF">EBB79_15725</name>
</gene>
<keyword evidence="4" id="KW-1185">Reference proteome</keyword>
<dbReference type="OrthoDB" id="5439561at2"/>
<dbReference type="AlphaFoldDB" id="A0A3T0N588"/>
<feature type="domain" description="AsmA" evidence="2">
    <location>
        <begin position="352"/>
        <end position="527"/>
    </location>
</feature>
<dbReference type="PANTHER" id="PTHR30441">
    <property type="entry name" value="DUF748 DOMAIN-CONTAINING PROTEIN"/>
    <property type="match status" value="1"/>
</dbReference>
<keyword evidence="1" id="KW-0812">Transmembrane</keyword>
<dbReference type="RefSeq" id="WP_127749734.1">
    <property type="nucleotide sequence ID" value="NZ_CP033219.1"/>
</dbReference>
<dbReference type="InterPro" id="IPR052894">
    <property type="entry name" value="AsmA-related"/>
</dbReference>
<dbReference type="GO" id="GO:0005886">
    <property type="term" value="C:plasma membrane"/>
    <property type="evidence" value="ECO:0007669"/>
    <property type="project" value="TreeGrafter"/>
</dbReference>
<sequence length="645" mass="66652">MRFLFRIFVALVITIIVVIGGLLLLPGDRLAELVSDQLEAQTGRKLGVSGEVGLSVWPVLGVSAKGVSLSNADWAGDQPMLTAESLSVGISAPDLMNGDVRIKSITAKAPHLNLSTNASGEGNWLLTPALDGGQTDAVAGDSTAEGVGASLSIEALMLSGASVTYAAHGEPVVELQDVDLALKWPEPNGTVDVVMTLHRPEAPVQIKGEIGTFAAFLDGQVASVGATVTMAKDVARFDGRAGISGEASGRLTFKTEDTARALRVVGVAGISLPRGLGQTVTAGSDLTYTPDGKLTLRDLNLDLDGNVVTGAVDLTLGEVPYFTAKLAAQDLDLTALTAAGGTAAADSSGAAGWSSEIIDASGLALADGTLELSVASLDTGSVKLGASKLNLSIDNARAVLSFLPASVFGGTVQGQVVANNRNGLSVGGKLNYAGIRLEQALGQLAGYDRLNGEALGELQFLGVGNSQDAIMRSLSGKGWLEIGKGFFTGFDLEGLMRSGGGNGGSTVFDGLTASYTLKDGNLDNQDLLISLKAVRADGKGRIGLGAQDLDYLFTPTATAVNGGRGLSIPLRITGPWADPKIRPDLSQVLEAEIDGIEEQATEQLLQKLSEELEVEIAPEQDLEEAIQDGLEQRAKDSLLRLLQGN</sequence>
<dbReference type="Proteomes" id="UP000283063">
    <property type="component" value="Chromosome"/>
</dbReference>
<evidence type="ECO:0000313" key="3">
    <source>
        <dbReference type="EMBL" id="AZV79184.1"/>
    </source>
</evidence>
<evidence type="ECO:0000259" key="2">
    <source>
        <dbReference type="Pfam" id="PF05170"/>
    </source>
</evidence>
<dbReference type="InterPro" id="IPR007844">
    <property type="entry name" value="AsmA"/>
</dbReference>
<evidence type="ECO:0000256" key="1">
    <source>
        <dbReference type="SAM" id="Phobius"/>
    </source>
</evidence>
<feature type="domain" description="AsmA" evidence="2">
    <location>
        <begin position="4"/>
        <end position="169"/>
    </location>
</feature>
<organism evidence="3 4">
    <name type="scientific">Parasedimentitalea marina</name>
    <dbReference type="NCBI Taxonomy" id="2483033"/>
    <lineage>
        <taxon>Bacteria</taxon>
        <taxon>Pseudomonadati</taxon>
        <taxon>Pseudomonadota</taxon>
        <taxon>Alphaproteobacteria</taxon>
        <taxon>Rhodobacterales</taxon>
        <taxon>Paracoccaceae</taxon>
        <taxon>Parasedimentitalea</taxon>
    </lineage>
</organism>
<dbReference type="EMBL" id="CP033219">
    <property type="protein sequence ID" value="AZV79184.1"/>
    <property type="molecule type" value="Genomic_DNA"/>
</dbReference>